<accession>A0ACC0CKS9</accession>
<name>A0ACC0CKS9_9PEZI</name>
<keyword evidence="2" id="KW-1185">Reference proteome</keyword>
<organism evidence="1 2">
    <name type="scientific">Hypoxylon rubiginosum</name>
    <dbReference type="NCBI Taxonomy" id="110542"/>
    <lineage>
        <taxon>Eukaryota</taxon>
        <taxon>Fungi</taxon>
        <taxon>Dikarya</taxon>
        <taxon>Ascomycota</taxon>
        <taxon>Pezizomycotina</taxon>
        <taxon>Sordariomycetes</taxon>
        <taxon>Xylariomycetidae</taxon>
        <taxon>Xylariales</taxon>
        <taxon>Hypoxylaceae</taxon>
        <taxon>Hypoxylon</taxon>
    </lineage>
</organism>
<reference evidence="1 2" key="1">
    <citation type="journal article" date="2022" name="New Phytol.">
        <title>Ecological generalism drives hyperdiversity of secondary metabolite gene clusters in xylarialean endophytes.</title>
        <authorList>
            <person name="Franco M.E.E."/>
            <person name="Wisecaver J.H."/>
            <person name="Arnold A.E."/>
            <person name="Ju Y.M."/>
            <person name="Slot J.C."/>
            <person name="Ahrendt S."/>
            <person name="Moore L.P."/>
            <person name="Eastman K.E."/>
            <person name="Scott K."/>
            <person name="Konkel Z."/>
            <person name="Mondo S.J."/>
            <person name="Kuo A."/>
            <person name="Hayes R.D."/>
            <person name="Haridas S."/>
            <person name="Andreopoulos B."/>
            <person name="Riley R."/>
            <person name="LaButti K."/>
            <person name="Pangilinan J."/>
            <person name="Lipzen A."/>
            <person name="Amirebrahimi M."/>
            <person name="Yan J."/>
            <person name="Adam C."/>
            <person name="Keymanesh K."/>
            <person name="Ng V."/>
            <person name="Louie K."/>
            <person name="Northen T."/>
            <person name="Drula E."/>
            <person name="Henrissat B."/>
            <person name="Hsieh H.M."/>
            <person name="Youens-Clark K."/>
            <person name="Lutzoni F."/>
            <person name="Miadlikowska J."/>
            <person name="Eastwood D.C."/>
            <person name="Hamelin R.C."/>
            <person name="Grigoriev I.V."/>
            <person name="U'Ren J.M."/>
        </authorList>
    </citation>
    <scope>NUCLEOTIDE SEQUENCE [LARGE SCALE GENOMIC DNA]</scope>
    <source>
        <strain evidence="1 2">ER1909</strain>
    </source>
</reference>
<sequence length="366" mass="40756">MMISPSLNIIIVSIILNVLMMVAVILRFRARHLQRAAFGVDDWTIVIAALLALTIGIGNSISVAAVAKEFGMARLTESQRRNIYTKVQFAVIITSVPALAFTKYSIISFYRRIFRSPIFLKITLVLLIINVTWGVSLFFATLLQCSPVYAGWDSAARAHARCYSPISVFYCTAISDAIIDFVILILPQPIIWRLQMPKRQKVAVSGILLIGAFIVGVSAARIYFFIQAGHVSREDSDPIRTGFDKGSNIARPSYWTYIECTVAVICACLPTMRIIFLEISVENFRTLRSLASKISLRTSSQGLKQGSVPSLPRREKSSTEANDASFIFGTHNYHASARASEGQRERDADSIVVYKTVDQIRTENEE</sequence>
<proteinExistence type="predicted"/>
<comment type="caution">
    <text evidence="1">The sequence shown here is derived from an EMBL/GenBank/DDBJ whole genome shotgun (WGS) entry which is preliminary data.</text>
</comment>
<dbReference type="EMBL" id="MU394413">
    <property type="protein sequence ID" value="KAI6080977.1"/>
    <property type="molecule type" value="Genomic_DNA"/>
</dbReference>
<evidence type="ECO:0000313" key="2">
    <source>
        <dbReference type="Proteomes" id="UP001497680"/>
    </source>
</evidence>
<dbReference type="Proteomes" id="UP001497680">
    <property type="component" value="Unassembled WGS sequence"/>
</dbReference>
<protein>
    <submittedName>
        <fullName evidence="1">Uncharacterized protein</fullName>
    </submittedName>
</protein>
<evidence type="ECO:0000313" key="1">
    <source>
        <dbReference type="EMBL" id="KAI6080977.1"/>
    </source>
</evidence>
<gene>
    <name evidence="1" type="ORF">F4821DRAFT_250334</name>
</gene>